<dbReference type="PATRIC" id="fig|1348774.3.peg.1543"/>
<protein>
    <submittedName>
        <fullName evidence="1">Uncharacterized protein</fullName>
    </submittedName>
</protein>
<name>A0A0G3XGT1_9SPHN</name>
<sequence>MVRFHDPCDAVGRQQFPFHSGQHAAFQCRVVHRAPIGASALPSGVGAAPFPVGDDRHVAAALTAGDQARQQLARAVLSLEIPVLPLCLAFAHRFPLGAGDDGEIGDRRDLPVFARVDAGDAAAGFRIADHAGAVIDQFTDVDRVAQDAVAAHRIAVDRADVPALSSRPRHAFRIQAAGDGQRRFPIQIFAIDAADNFCLVFVDFAQAAFGFAARVQFVDLAIAVDDIAGHASAGDPARLAAPDLVGQILAEQAGHCALEADLQFVDRAFGQGDDARARELDPLVDIGKVFLIAREAVDRLCQHHFRLAGGDVFDQGVEAGAVPHRAADGIVGKDLRDRPTFALCPL</sequence>
<evidence type="ECO:0000313" key="2">
    <source>
        <dbReference type="Proteomes" id="UP000035287"/>
    </source>
</evidence>
<gene>
    <name evidence="1" type="ORF">AB433_07390</name>
</gene>
<organism evidence="1 2">
    <name type="scientific">Croceicoccus naphthovorans</name>
    <dbReference type="NCBI Taxonomy" id="1348774"/>
    <lineage>
        <taxon>Bacteria</taxon>
        <taxon>Pseudomonadati</taxon>
        <taxon>Pseudomonadota</taxon>
        <taxon>Alphaproteobacteria</taxon>
        <taxon>Sphingomonadales</taxon>
        <taxon>Erythrobacteraceae</taxon>
        <taxon>Croceicoccus</taxon>
    </lineage>
</organism>
<dbReference type="STRING" id="1348774.AB433_07390"/>
<proteinExistence type="predicted"/>
<dbReference type="EMBL" id="CP011770">
    <property type="protein sequence ID" value="AKM09846.1"/>
    <property type="molecule type" value="Genomic_DNA"/>
</dbReference>
<dbReference type="AlphaFoldDB" id="A0A0G3XGT1"/>
<keyword evidence="2" id="KW-1185">Reference proteome</keyword>
<dbReference type="Proteomes" id="UP000035287">
    <property type="component" value="Chromosome"/>
</dbReference>
<dbReference type="KEGG" id="cna:AB433_07390"/>
<reference evidence="1 2" key="1">
    <citation type="submission" date="2015-06" db="EMBL/GenBank/DDBJ databases">
        <authorList>
            <person name="Zeng Y."/>
            <person name="Huang Y."/>
        </authorList>
    </citation>
    <scope>NUCLEOTIDE SEQUENCE [LARGE SCALE GENOMIC DNA]</scope>
    <source>
        <strain evidence="1 2">PQ-2</strain>
    </source>
</reference>
<evidence type="ECO:0000313" key="1">
    <source>
        <dbReference type="EMBL" id="AKM09846.1"/>
    </source>
</evidence>
<accession>A0A0G3XGT1</accession>